<comment type="caution">
    <text evidence="6">The sequence shown here is derived from an EMBL/GenBank/DDBJ whole genome shotgun (WGS) entry which is preliminary data.</text>
</comment>
<keyword evidence="4" id="KW-0862">Zinc</keyword>
<evidence type="ECO:0000259" key="5">
    <source>
        <dbReference type="SMART" id="SM00849"/>
    </source>
</evidence>
<keyword evidence="2" id="KW-0479">Metal-binding</keyword>
<organism evidence="6 7">
    <name type="scientific">Cercospora kikuchii</name>
    <dbReference type="NCBI Taxonomy" id="84275"/>
    <lineage>
        <taxon>Eukaryota</taxon>
        <taxon>Fungi</taxon>
        <taxon>Dikarya</taxon>
        <taxon>Ascomycota</taxon>
        <taxon>Pezizomycotina</taxon>
        <taxon>Dothideomycetes</taxon>
        <taxon>Dothideomycetidae</taxon>
        <taxon>Mycosphaerellales</taxon>
        <taxon>Mycosphaerellaceae</taxon>
        <taxon>Cercospora</taxon>
    </lineage>
</organism>
<evidence type="ECO:0000256" key="3">
    <source>
        <dbReference type="ARBA" id="ARBA00022801"/>
    </source>
</evidence>
<dbReference type="PANTHER" id="PTHR42978">
    <property type="entry name" value="QUORUM-QUENCHING LACTONASE YTNP-RELATED-RELATED"/>
    <property type="match status" value="1"/>
</dbReference>
<protein>
    <recommendedName>
        <fullName evidence="5">Metallo-beta-lactamase domain-containing protein</fullName>
    </recommendedName>
</protein>
<dbReference type="SMART" id="SM00849">
    <property type="entry name" value="Lactamase_B"/>
    <property type="match status" value="1"/>
</dbReference>
<dbReference type="GO" id="GO:0016787">
    <property type="term" value="F:hydrolase activity"/>
    <property type="evidence" value="ECO:0007669"/>
    <property type="project" value="UniProtKB-KW"/>
</dbReference>
<evidence type="ECO:0000313" key="6">
    <source>
        <dbReference type="EMBL" id="GIZ43151.1"/>
    </source>
</evidence>
<keyword evidence="7" id="KW-1185">Reference proteome</keyword>
<dbReference type="GeneID" id="68291964"/>
<dbReference type="InterPro" id="IPR001279">
    <property type="entry name" value="Metallo-B-lactamas"/>
</dbReference>
<gene>
    <name evidence="6" type="ORF">CKM354_000638900</name>
</gene>
<dbReference type="CDD" id="cd07730">
    <property type="entry name" value="metallo-hydrolase-like_MBL-fold"/>
    <property type="match status" value="1"/>
</dbReference>
<evidence type="ECO:0000256" key="2">
    <source>
        <dbReference type="ARBA" id="ARBA00022723"/>
    </source>
</evidence>
<dbReference type="OrthoDB" id="10250730at2759"/>
<dbReference type="GO" id="GO:0046872">
    <property type="term" value="F:metal ion binding"/>
    <property type="evidence" value="ECO:0007669"/>
    <property type="project" value="UniProtKB-KW"/>
</dbReference>
<keyword evidence="3" id="KW-0378">Hydrolase</keyword>
<dbReference type="Gene3D" id="3.60.15.10">
    <property type="entry name" value="Ribonuclease Z/Hydroxyacylglutathione hydrolase-like"/>
    <property type="match status" value="1"/>
</dbReference>
<feature type="domain" description="Metallo-beta-lactamase" evidence="5">
    <location>
        <begin position="76"/>
        <end position="291"/>
    </location>
</feature>
<evidence type="ECO:0000256" key="4">
    <source>
        <dbReference type="ARBA" id="ARBA00022833"/>
    </source>
</evidence>
<dbReference type="EMBL" id="BOLY01000004">
    <property type="protein sequence ID" value="GIZ43151.1"/>
    <property type="molecule type" value="Genomic_DNA"/>
</dbReference>
<proteinExistence type="inferred from homology"/>
<dbReference type="PANTHER" id="PTHR42978:SF5">
    <property type="entry name" value="METALLO-BETA-LACTAMASE DOMAIN-CONTAINING PROTEIN"/>
    <property type="match status" value="1"/>
</dbReference>
<evidence type="ECO:0000313" key="7">
    <source>
        <dbReference type="Proteomes" id="UP000825890"/>
    </source>
</evidence>
<sequence>MFGSRDSTNERITKIIGVPNYQYNPPVPNGEGLVSIPNGNTTVEVKLINPVTFGPAKLSRLMQPDVPFLETFEACPSFSFLLEHPSGKKLVWDLGIRHDYMDSAPTVASYISKSGYDIQVQDHVANILSDNGVDLNDVEAVIWSHWHWDHVGDPSTFPKSTALVVGPGFQELLLPAAPTNPESPISESAWQGRELHELDFTKPGTIRIGQFPAIDYFGDGSVYLLNSPGHAVGHLCALVRTTVNPDTFIFLGGDVCHYSGIMRPSIHLPVPKEISPHPVLPHSSASFCPGHAFEELQDSRGRQPDDTLYDMAFGYDVPLATDTVKKLQELDVQSNILVIIAHDAHVGRIVDHFPQSLNAWKDRGWGAKARWAWLKDLEGYWKSTGVLE</sequence>
<dbReference type="Proteomes" id="UP000825890">
    <property type="component" value="Unassembled WGS sequence"/>
</dbReference>
<dbReference type="RefSeq" id="XP_044657638.1">
    <property type="nucleotide sequence ID" value="XM_044801703.1"/>
</dbReference>
<name>A0A9P3CI19_9PEZI</name>
<dbReference type="SUPFAM" id="SSF56281">
    <property type="entry name" value="Metallo-hydrolase/oxidoreductase"/>
    <property type="match status" value="1"/>
</dbReference>
<evidence type="ECO:0000256" key="1">
    <source>
        <dbReference type="ARBA" id="ARBA00007749"/>
    </source>
</evidence>
<accession>A0A9P3CI19</accession>
<comment type="similarity">
    <text evidence="1">Belongs to the metallo-beta-lactamase superfamily.</text>
</comment>
<reference evidence="6 7" key="1">
    <citation type="submission" date="2021-01" db="EMBL/GenBank/DDBJ databases">
        <title>Cercospora kikuchii MAFF 305040 whole genome shotgun sequence.</title>
        <authorList>
            <person name="Kashiwa T."/>
            <person name="Suzuki T."/>
        </authorList>
    </citation>
    <scope>NUCLEOTIDE SEQUENCE [LARGE SCALE GENOMIC DNA]</scope>
    <source>
        <strain evidence="6 7">MAFF 305040</strain>
    </source>
</reference>
<dbReference type="AlphaFoldDB" id="A0A9P3CI19"/>
<dbReference type="Pfam" id="PF00753">
    <property type="entry name" value="Lactamase_B"/>
    <property type="match status" value="1"/>
</dbReference>
<dbReference type="InterPro" id="IPR051013">
    <property type="entry name" value="MBL_superfamily_lactonases"/>
</dbReference>
<dbReference type="InterPro" id="IPR036866">
    <property type="entry name" value="RibonucZ/Hydroxyglut_hydro"/>
</dbReference>